<dbReference type="PANTHER" id="PTHR44591:SF3">
    <property type="entry name" value="RESPONSE REGULATORY DOMAIN-CONTAINING PROTEIN"/>
    <property type="match status" value="1"/>
</dbReference>
<dbReference type="PANTHER" id="PTHR44591">
    <property type="entry name" value="STRESS RESPONSE REGULATOR PROTEIN 1"/>
    <property type="match status" value="1"/>
</dbReference>
<dbReference type="GO" id="GO:0000160">
    <property type="term" value="P:phosphorelay signal transduction system"/>
    <property type="evidence" value="ECO:0007669"/>
    <property type="project" value="InterPro"/>
</dbReference>
<dbReference type="InterPro" id="IPR001789">
    <property type="entry name" value="Sig_transdc_resp-reg_receiver"/>
</dbReference>
<keyword evidence="1 2" id="KW-0597">Phosphoprotein</keyword>
<name>A0A370DKG8_9GAMM</name>
<accession>A0A370DKG8</accession>
<sequence length="123" mass="13563">MSEATMLIVDDSKLSRMMVRAIVKQVQGNWNIIEAENGEDALVKSEAETVDIMTLDYNMPGMDGLILAEHMRQRFPDASIALLTANIQDTIRQRAESAGVGFIQKPITEDKIAAFVDAHNGTL</sequence>
<protein>
    <submittedName>
        <fullName evidence="4">Response regulator</fullName>
    </submittedName>
</protein>
<organism evidence="4 5">
    <name type="scientific">endosymbiont of Escarpia spicata</name>
    <dbReference type="NCBI Taxonomy" id="2200908"/>
    <lineage>
        <taxon>Bacteria</taxon>
        <taxon>Pseudomonadati</taxon>
        <taxon>Pseudomonadota</taxon>
        <taxon>Gammaproteobacteria</taxon>
        <taxon>sulfur-oxidizing symbionts</taxon>
    </lineage>
</organism>
<evidence type="ECO:0000313" key="5">
    <source>
        <dbReference type="Proteomes" id="UP000254771"/>
    </source>
</evidence>
<dbReference type="Pfam" id="PF00072">
    <property type="entry name" value="Response_reg"/>
    <property type="match status" value="1"/>
</dbReference>
<evidence type="ECO:0000259" key="3">
    <source>
        <dbReference type="PROSITE" id="PS50110"/>
    </source>
</evidence>
<dbReference type="InterPro" id="IPR011006">
    <property type="entry name" value="CheY-like_superfamily"/>
</dbReference>
<dbReference type="SMART" id="SM00448">
    <property type="entry name" value="REC"/>
    <property type="match status" value="1"/>
</dbReference>
<feature type="domain" description="Response regulatory" evidence="3">
    <location>
        <begin position="5"/>
        <end position="120"/>
    </location>
</feature>
<dbReference type="Gene3D" id="3.40.50.2300">
    <property type="match status" value="1"/>
</dbReference>
<comment type="caution">
    <text evidence="4">The sequence shown here is derived from an EMBL/GenBank/DDBJ whole genome shotgun (WGS) entry which is preliminary data.</text>
</comment>
<dbReference type="PROSITE" id="PS50110">
    <property type="entry name" value="RESPONSE_REGULATORY"/>
    <property type="match status" value="1"/>
</dbReference>
<dbReference type="AlphaFoldDB" id="A0A370DKG8"/>
<evidence type="ECO:0000256" key="1">
    <source>
        <dbReference type="ARBA" id="ARBA00022553"/>
    </source>
</evidence>
<feature type="modified residue" description="4-aspartylphosphate" evidence="2">
    <location>
        <position position="56"/>
    </location>
</feature>
<evidence type="ECO:0000313" key="4">
    <source>
        <dbReference type="EMBL" id="RDH85395.1"/>
    </source>
</evidence>
<reference evidence="4 5" key="1">
    <citation type="journal article" date="2018" name="ISME J.">
        <title>Endosymbiont genomes yield clues of tubeworm success.</title>
        <authorList>
            <person name="Li Y."/>
            <person name="Liles M.R."/>
            <person name="Halanych K.M."/>
        </authorList>
    </citation>
    <scope>NUCLEOTIDE SEQUENCE [LARGE SCALE GENOMIC DNA]</scope>
    <source>
        <strain evidence="4">A1462</strain>
    </source>
</reference>
<keyword evidence="5" id="KW-1185">Reference proteome</keyword>
<evidence type="ECO:0000256" key="2">
    <source>
        <dbReference type="PROSITE-ProRule" id="PRU00169"/>
    </source>
</evidence>
<dbReference type="Proteomes" id="UP000254771">
    <property type="component" value="Unassembled WGS sequence"/>
</dbReference>
<dbReference type="EMBL" id="QFXE01000013">
    <property type="protein sequence ID" value="RDH85395.1"/>
    <property type="molecule type" value="Genomic_DNA"/>
</dbReference>
<proteinExistence type="predicted"/>
<dbReference type="SUPFAM" id="SSF52172">
    <property type="entry name" value="CheY-like"/>
    <property type="match status" value="1"/>
</dbReference>
<dbReference type="InterPro" id="IPR050595">
    <property type="entry name" value="Bact_response_regulator"/>
</dbReference>
<dbReference type="CDD" id="cd00156">
    <property type="entry name" value="REC"/>
    <property type="match status" value="1"/>
</dbReference>
<gene>
    <name evidence="4" type="ORF">DIZ78_10580</name>
</gene>